<evidence type="ECO:0000313" key="2">
    <source>
        <dbReference type="Proteomes" id="UP001589818"/>
    </source>
</evidence>
<dbReference type="Proteomes" id="UP001589818">
    <property type="component" value="Unassembled WGS sequence"/>
</dbReference>
<organism evidence="1 2">
    <name type="scientific">Paenibacillus mendelii</name>
    <dbReference type="NCBI Taxonomy" id="206163"/>
    <lineage>
        <taxon>Bacteria</taxon>
        <taxon>Bacillati</taxon>
        <taxon>Bacillota</taxon>
        <taxon>Bacilli</taxon>
        <taxon>Bacillales</taxon>
        <taxon>Paenibacillaceae</taxon>
        <taxon>Paenibacillus</taxon>
    </lineage>
</organism>
<accession>A0ABV6JAM4</accession>
<dbReference type="EMBL" id="JBHLVF010000028">
    <property type="protein sequence ID" value="MFC0392931.1"/>
    <property type="molecule type" value="Genomic_DNA"/>
</dbReference>
<dbReference type="InterPro" id="IPR006059">
    <property type="entry name" value="SBP"/>
</dbReference>
<evidence type="ECO:0000313" key="1">
    <source>
        <dbReference type="EMBL" id="MFC0392931.1"/>
    </source>
</evidence>
<dbReference type="Pfam" id="PF01547">
    <property type="entry name" value="SBP_bac_1"/>
    <property type="match status" value="1"/>
</dbReference>
<dbReference type="SUPFAM" id="SSF53850">
    <property type="entry name" value="Periplasmic binding protein-like II"/>
    <property type="match status" value="1"/>
</dbReference>
<dbReference type="InterPro" id="IPR050490">
    <property type="entry name" value="Bact_solute-bd_prot1"/>
</dbReference>
<sequence>MNKEPVTLNILLYDWMVDGFQKYLDKFNEEYPWITIEPVRTAGREDLSLIEWQKNLQEKGQSADLAIPYEYYHWIERGILEDLTPYIESDTTINNSNVVEGNLDSFKIGEQTYAVPVFLDTYWFYVNKNLLKSLSLEMPSNDWTYDELIELATKATDLSIHQYGLDFSPPITWYVKSLYAIANGHADHVFFMNRDLTESVIDTPEVIADLQWLYDLVNKYQVIVNENVVRTFSEPLFFQGKTLFVVADYPPDPTWSFDWDVLPMPKGTKKQVTMHQITPMGVLATSQYKEEAFKFISFFYELETQKLLADDAKVTTIRHPELDHYYNEIDHWKGKNVDAIKLSNTLGYQEPIIMDSVFHKQYMPLYHDSSWKISSGEFSFSEITKEIDNWSRNKVKFNLNK</sequence>
<name>A0ABV6JAM4_9BACL</name>
<dbReference type="Gene3D" id="3.40.190.10">
    <property type="entry name" value="Periplasmic binding protein-like II"/>
    <property type="match status" value="1"/>
</dbReference>
<comment type="caution">
    <text evidence="1">The sequence shown here is derived from an EMBL/GenBank/DDBJ whole genome shotgun (WGS) entry which is preliminary data.</text>
</comment>
<keyword evidence="2" id="KW-1185">Reference proteome</keyword>
<dbReference type="RefSeq" id="WP_204819068.1">
    <property type="nucleotide sequence ID" value="NZ_JANHOF010000018.1"/>
</dbReference>
<gene>
    <name evidence="1" type="ORF">ACFFJ8_16305</name>
</gene>
<protein>
    <submittedName>
        <fullName evidence="1">Extracellular solute-binding protein</fullName>
    </submittedName>
</protein>
<reference evidence="1 2" key="1">
    <citation type="submission" date="2024-09" db="EMBL/GenBank/DDBJ databases">
        <authorList>
            <person name="Sun Q."/>
            <person name="Mori K."/>
        </authorList>
    </citation>
    <scope>NUCLEOTIDE SEQUENCE [LARGE SCALE GENOMIC DNA]</scope>
    <source>
        <strain evidence="1 2">CCM 4839</strain>
    </source>
</reference>
<proteinExistence type="predicted"/>
<dbReference type="PANTHER" id="PTHR43649:SF12">
    <property type="entry name" value="DIACETYLCHITOBIOSE BINDING PROTEIN DASA"/>
    <property type="match status" value="1"/>
</dbReference>
<dbReference type="PANTHER" id="PTHR43649">
    <property type="entry name" value="ARABINOSE-BINDING PROTEIN-RELATED"/>
    <property type="match status" value="1"/>
</dbReference>